<dbReference type="SUPFAM" id="SSF54913">
    <property type="entry name" value="GlnB-like"/>
    <property type="match status" value="1"/>
</dbReference>
<dbReference type="Gene3D" id="3.30.70.120">
    <property type="match status" value="1"/>
</dbReference>
<dbReference type="GO" id="GO:0010038">
    <property type="term" value="P:response to metal ion"/>
    <property type="evidence" value="ECO:0007669"/>
    <property type="project" value="InterPro"/>
</dbReference>
<dbReference type="InterPro" id="IPR004323">
    <property type="entry name" value="Ion_tolerance_CutA"/>
</dbReference>
<dbReference type="Proteomes" id="UP000230922">
    <property type="component" value="Unassembled WGS sequence"/>
</dbReference>
<evidence type="ECO:0008006" key="4">
    <source>
        <dbReference type="Google" id="ProtNLM"/>
    </source>
</evidence>
<evidence type="ECO:0000256" key="1">
    <source>
        <dbReference type="ARBA" id="ARBA00010169"/>
    </source>
</evidence>
<dbReference type="InterPro" id="IPR015867">
    <property type="entry name" value="N-reg_PII/ATP_PRibTrfase_C"/>
</dbReference>
<proteinExistence type="inferred from homology"/>
<sequence>MTITMLMNKIIWVVVSTSSSREADKIGKEVLRERLCACYGIIPRIKSVYYWPPKSSNLEESKGSLLTLETLPRHYSAISKLVKKLHSDRVPFIGQWKMEGVDKDFYNWLKGEIK</sequence>
<reference evidence="3" key="1">
    <citation type="submission" date="2017-09" db="EMBL/GenBank/DDBJ databases">
        <title>Depth-based differentiation of microbial function through sediment-hosted aquifers and enrichment of novel symbionts in the deep terrestrial subsurface.</title>
        <authorList>
            <person name="Probst A.J."/>
            <person name="Ladd B."/>
            <person name="Jarett J.K."/>
            <person name="Geller-Mcgrath D.E."/>
            <person name="Sieber C.M.K."/>
            <person name="Emerson J.B."/>
            <person name="Anantharaman K."/>
            <person name="Thomas B.C."/>
            <person name="Malmstrom R."/>
            <person name="Stieglmeier M."/>
            <person name="Klingl A."/>
            <person name="Woyke T."/>
            <person name="Ryan C.M."/>
            <person name="Banfield J.F."/>
        </authorList>
    </citation>
    <scope>NUCLEOTIDE SEQUENCE [LARGE SCALE GENOMIC DNA]</scope>
</reference>
<dbReference type="AlphaFoldDB" id="A0A2H0VBJ6"/>
<dbReference type="GO" id="GO:0005507">
    <property type="term" value="F:copper ion binding"/>
    <property type="evidence" value="ECO:0007669"/>
    <property type="project" value="TreeGrafter"/>
</dbReference>
<dbReference type="PANTHER" id="PTHR23419:SF8">
    <property type="entry name" value="FI09726P"/>
    <property type="match status" value="1"/>
</dbReference>
<dbReference type="Pfam" id="PF03091">
    <property type="entry name" value="CutA1"/>
    <property type="match status" value="1"/>
</dbReference>
<organism evidence="2 3">
    <name type="scientific">Candidatus Doudnabacteria bacterium CG10_big_fil_rev_8_21_14_0_10_42_18</name>
    <dbReference type="NCBI Taxonomy" id="1974552"/>
    <lineage>
        <taxon>Bacteria</taxon>
        <taxon>Candidatus Doudnaibacteriota</taxon>
    </lineage>
</organism>
<dbReference type="PANTHER" id="PTHR23419">
    <property type="entry name" value="DIVALENT CATION TOLERANCE CUTA-RELATED"/>
    <property type="match status" value="1"/>
</dbReference>
<comment type="caution">
    <text evidence="2">The sequence shown here is derived from an EMBL/GenBank/DDBJ whole genome shotgun (WGS) entry which is preliminary data.</text>
</comment>
<gene>
    <name evidence="2" type="ORF">COT92_00865</name>
</gene>
<name>A0A2H0VBJ6_9BACT</name>
<dbReference type="EMBL" id="PFAK01000013">
    <property type="protein sequence ID" value="PIR96488.1"/>
    <property type="molecule type" value="Genomic_DNA"/>
</dbReference>
<dbReference type="InterPro" id="IPR011322">
    <property type="entry name" value="N-reg_PII-like_a/b"/>
</dbReference>
<evidence type="ECO:0000313" key="2">
    <source>
        <dbReference type="EMBL" id="PIR96488.1"/>
    </source>
</evidence>
<protein>
    <recommendedName>
        <fullName evidence="4">Divalent-cation tolerance protein CutA</fullName>
    </recommendedName>
</protein>
<accession>A0A2H0VBJ6</accession>
<comment type="similarity">
    <text evidence="1">Belongs to the CutA family.</text>
</comment>
<evidence type="ECO:0000313" key="3">
    <source>
        <dbReference type="Proteomes" id="UP000230922"/>
    </source>
</evidence>